<dbReference type="NCBIfam" id="TIGR01011">
    <property type="entry name" value="rpsB_bact"/>
    <property type="match status" value="1"/>
</dbReference>
<dbReference type="GO" id="GO:0006412">
    <property type="term" value="P:translation"/>
    <property type="evidence" value="ECO:0007669"/>
    <property type="project" value="InterPro"/>
</dbReference>
<keyword evidence="6" id="KW-1185">Reference proteome</keyword>
<dbReference type="Proteomes" id="UP001221413">
    <property type="component" value="Unassembled WGS sequence"/>
</dbReference>
<dbReference type="GO" id="GO:0005763">
    <property type="term" value="C:mitochondrial small ribosomal subunit"/>
    <property type="evidence" value="ECO:0007669"/>
    <property type="project" value="TreeGrafter"/>
</dbReference>
<evidence type="ECO:0000256" key="2">
    <source>
        <dbReference type="ARBA" id="ARBA00022980"/>
    </source>
</evidence>
<dbReference type="SUPFAM" id="SSF52313">
    <property type="entry name" value="Ribosomal protein S2"/>
    <property type="match status" value="1"/>
</dbReference>
<feature type="compositionally biased region" description="Polar residues" evidence="4">
    <location>
        <begin position="9"/>
        <end position="21"/>
    </location>
</feature>
<dbReference type="CDD" id="cd01425">
    <property type="entry name" value="RPS2"/>
    <property type="match status" value="1"/>
</dbReference>
<evidence type="ECO:0000313" key="6">
    <source>
        <dbReference type="Proteomes" id="UP001221413"/>
    </source>
</evidence>
<dbReference type="Pfam" id="PF00318">
    <property type="entry name" value="Ribosomal_S2"/>
    <property type="match status" value="1"/>
</dbReference>
<organism evidence="5 6">
    <name type="scientific">Drechslerella dactyloides</name>
    <name type="common">Nematode-trapping fungus</name>
    <name type="synonym">Arthrobotrys dactyloides</name>
    <dbReference type="NCBI Taxonomy" id="74499"/>
    <lineage>
        <taxon>Eukaryota</taxon>
        <taxon>Fungi</taxon>
        <taxon>Dikarya</taxon>
        <taxon>Ascomycota</taxon>
        <taxon>Pezizomycotina</taxon>
        <taxon>Orbiliomycetes</taxon>
        <taxon>Orbiliales</taxon>
        <taxon>Orbiliaceae</taxon>
        <taxon>Drechslerella</taxon>
    </lineage>
</organism>
<comment type="caution">
    <text evidence="5">The sequence shown here is derived from an EMBL/GenBank/DDBJ whole genome shotgun (WGS) entry which is preliminary data.</text>
</comment>
<dbReference type="HAMAP" id="MF_00291_B">
    <property type="entry name" value="Ribosomal_uS2_B"/>
    <property type="match status" value="1"/>
</dbReference>
<dbReference type="Gene3D" id="3.40.50.10490">
    <property type="entry name" value="Glucose-6-phosphate isomerase like protein, domain 1"/>
    <property type="match status" value="1"/>
</dbReference>
<name>A0AAD6IXA9_DREDA</name>
<dbReference type="InterPro" id="IPR023591">
    <property type="entry name" value="Ribosomal_uS2_flav_dom_sf"/>
</dbReference>
<dbReference type="PANTHER" id="PTHR12534:SF0">
    <property type="entry name" value="SMALL RIBOSOMAL SUBUNIT PROTEIN US2M"/>
    <property type="match status" value="1"/>
</dbReference>
<dbReference type="PROSITE" id="PS00962">
    <property type="entry name" value="RIBOSOMAL_S2_1"/>
    <property type="match status" value="1"/>
</dbReference>
<keyword evidence="3" id="KW-0687">Ribonucleoprotein</keyword>
<reference evidence="5" key="1">
    <citation type="submission" date="2023-01" db="EMBL/GenBank/DDBJ databases">
        <title>The chitinases involved in constricting ring structure development in the nematode-trapping fungus Drechslerella dactyloides.</title>
        <authorList>
            <person name="Wang R."/>
            <person name="Zhang L."/>
            <person name="Tang P."/>
            <person name="Li S."/>
            <person name="Liang L."/>
        </authorList>
    </citation>
    <scope>NUCLEOTIDE SEQUENCE</scope>
    <source>
        <strain evidence="5">YMF1.00031</strain>
    </source>
</reference>
<dbReference type="GO" id="GO:0003735">
    <property type="term" value="F:structural constituent of ribosome"/>
    <property type="evidence" value="ECO:0007669"/>
    <property type="project" value="InterPro"/>
</dbReference>
<feature type="region of interest" description="Disordered" evidence="4">
    <location>
        <begin position="381"/>
        <end position="427"/>
    </location>
</feature>
<accession>A0AAD6IXA9</accession>
<sequence>MIPRRVAALSSQPSNTTTPSGSDAPPPEGPLLVDFDEQVKHAASKPVQVLETPRQRPTLGDQPLTNLDSYYIRKAARAEESKLGANIEPHYKPHELITNPPSPRDITLELLLASGAHLGHATALWNPGNQRYIFGIRQGIHLISLDVIAAHLRRAAKIVHGVSRSGGLIIFVGTRDGQERAIVEAARRTRGYYITERWIPGTITNKDQLLAGQKLRVLDAFDREVKLTAKQKLALQERMAREAESRLSAGVKADPSQFQTGDTLQVPAGMAAARPDLVVCMNPLENRTMLQECAQYRIPTIGIIDTDVDPTCVTYPIPANDDRRVRKSTANETLTRLQFGAISSLRSVQLIVGILGKAGQEGRLARYEAEKARREGIMQERRRLREAKRREDEATAKAEMEQEAEDAASEARVRELEGSATPISYRD</sequence>
<dbReference type="InterPro" id="IPR018130">
    <property type="entry name" value="Ribosomal_uS2_CS"/>
</dbReference>
<evidence type="ECO:0000256" key="4">
    <source>
        <dbReference type="SAM" id="MobiDB-lite"/>
    </source>
</evidence>
<dbReference type="EMBL" id="JAQGDS010000005">
    <property type="protein sequence ID" value="KAJ6260405.1"/>
    <property type="molecule type" value="Genomic_DNA"/>
</dbReference>
<protein>
    <submittedName>
        <fullName evidence="5">37S ribosomal protein MRP4</fullName>
    </submittedName>
</protein>
<evidence type="ECO:0000256" key="3">
    <source>
        <dbReference type="ARBA" id="ARBA00023274"/>
    </source>
</evidence>
<dbReference type="InterPro" id="IPR001865">
    <property type="entry name" value="Ribosomal_uS2"/>
</dbReference>
<dbReference type="AlphaFoldDB" id="A0AAD6IXA9"/>
<evidence type="ECO:0000313" key="5">
    <source>
        <dbReference type="EMBL" id="KAJ6260405.1"/>
    </source>
</evidence>
<feature type="region of interest" description="Disordered" evidence="4">
    <location>
        <begin position="1"/>
        <end position="32"/>
    </location>
</feature>
<dbReference type="PRINTS" id="PR00395">
    <property type="entry name" value="RIBOSOMALS2"/>
</dbReference>
<keyword evidence="2 5" id="KW-0689">Ribosomal protein</keyword>
<comment type="similarity">
    <text evidence="1">Belongs to the universal ribosomal protein uS2 family.</text>
</comment>
<proteinExistence type="inferred from homology"/>
<feature type="compositionally biased region" description="Basic and acidic residues" evidence="4">
    <location>
        <begin position="381"/>
        <end position="400"/>
    </location>
</feature>
<dbReference type="PANTHER" id="PTHR12534">
    <property type="entry name" value="30S RIBOSOMAL PROTEIN S2 PROKARYOTIC AND ORGANELLAR"/>
    <property type="match status" value="1"/>
</dbReference>
<dbReference type="InterPro" id="IPR005706">
    <property type="entry name" value="Ribosomal_uS2_bac/mit/plastid"/>
</dbReference>
<gene>
    <name evidence="5" type="ORF">Dda_4631</name>
</gene>
<evidence type="ECO:0000256" key="1">
    <source>
        <dbReference type="ARBA" id="ARBA00006242"/>
    </source>
</evidence>